<dbReference type="PANTHER" id="PTHR30408:SF12">
    <property type="entry name" value="TYPE I RESTRICTION ENZYME MJAVIII SPECIFICITY SUBUNIT"/>
    <property type="match status" value="1"/>
</dbReference>
<accession>A0A2G8IAD7</accession>
<evidence type="ECO:0000313" key="5">
    <source>
        <dbReference type="EMBL" id="PIK20460.1"/>
    </source>
</evidence>
<gene>
    <name evidence="5" type="ORF">CTI18_03505</name>
</gene>
<proteinExistence type="inferred from homology"/>
<comment type="similarity">
    <text evidence="1">Belongs to the type-I restriction system S methylase family.</text>
</comment>
<evidence type="ECO:0000259" key="4">
    <source>
        <dbReference type="Pfam" id="PF01420"/>
    </source>
</evidence>
<name>A0A2G8IAD7_PREIN</name>
<dbReference type="GO" id="GO:0003677">
    <property type="term" value="F:DNA binding"/>
    <property type="evidence" value="ECO:0007669"/>
    <property type="project" value="UniProtKB-KW"/>
</dbReference>
<dbReference type="CDD" id="cd17268">
    <property type="entry name" value="RMtype1_S_Ara36733I_TRD1-CR1_like"/>
    <property type="match status" value="1"/>
</dbReference>
<evidence type="ECO:0000256" key="2">
    <source>
        <dbReference type="ARBA" id="ARBA00022747"/>
    </source>
</evidence>
<feature type="domain" description="Type I restriction modification DNA specificity" evidence="4">
    <location>
        <begin position="27"/>
        <end position="188"/>
    </location>
</feature>
<evidence type="ECO:0000256" key="3">
    <source>
        <dbReference type="ARBA" id="ARBA00023125"/>
    </source>
</evidence>
<dbReference type="PANTHER" id="PTHR30408">
    <property type="entry name" value="TYPE-1 RESTRICTION ENZYME ECOKI SPECIFICITY PROTEIN"/>
    <property type="match status" value="1"/>
</dbReference>
<evidence type="ECO:0000313" key="6">
    <source>
        <dbReference type="Proteomes" id="UP000230046"/>
    </source>
</evidence>
<protein>
    <recommendedName>
        <fullName evidence="4">Type I restriction modification DNA specificity domain-containing protein</fullName>
    </recommendedName>
</protein>
<keyword evidence="3" id="KW-0238">DNA-binding</keyword>
<reference evidence="5 6" key="1">
    <citation type="submission" date="2017-11" db="EMBL/GenBank/DDBJ databases">
        <title>Genome sequencing of Prevotella intermedia KCOM 1653.</title>
        <authorList>
            <person name="Kook J.-K."/>
            <person name="Park S.-N."/>
            <person name="Lim Y.K."/>
        </authorList>
    </citation>
    <scope>NUCLEOTIDE SEQUENCE [LARGE SCALE GENOMIC DNA]</scope>
    <source>
        <strain evidence="5 6">KCOM 1653</strain>
    </source>
</reference>
<organism evidence="5 6">
    <name type="scientific">Prevotella intermedia</name>
    <dbReference type="NCBI Taxonomy" id="28131"/>
    <lineage>
        <taxon>Bacteria</taxon>
        <taxon>Pseudomonadati</taxon>
        <taxon>Bacteroidota</taxon>
        <taxon>Bacteroidia</taxon>
        <taxon>Bacteroidales</taxon>
        <taxon>Prevotellaceae</taxon>
        <taxon>Prevotella</taxon>
    </lineage>
</organism>
<dbReference type="Gene3D" id="3.90.220.20">
    <property type="entry name" value="DNA methylase specificity domains"/>
    <property type="match status" value="2"/>
</dbReference>
<dbReference type="SUPFAM" id="SSF116734">
    <property type="entry name" value="DNA methylase specificity domain"/>
    <property type="match status" value="2"/>
</dbReference>
<dbReference type="Pfam" id="PF01420">
    <property type="entry name" value="Methylase_S"/>
    <property type="match status" value="1"/>
</dbReference>
<dbReference type="EMBL" id="PEKN01000001">
    <property type="protein sequence ID" value="PIK20460.1"/>
    <property type="molecule type" value="Genomic_DNA"/>
</dbReference>
<keyword evidence="2" id="KW-0680">Restriction system</keyword>
<sequence length="381" mass="42341">MLSCLTINSLDSMSQFIEMFGTLDEPKVEVKKLIDVVLSSGQYGSNTSATDYQEGKPRYIRITDINDDGSLNDDIKTAEVIEDKYKLIPGDIVFARTGATVGKTYMHETGNAIYAGYLIKYQMDESKMKPAFMKAFTHSKTYYNWVANSQKIGAQPNISAAQYDKMPVLVPQIEKQEDFLTIYQQADKSGFDGFKSQFIEMFGGGNWPQKTLGEVGSFTRGGGFQKSDFVEHGIPCIHYGQIHTKFGPFITSHITEISSDLESKTKFASKGDLVIAITSEDTEGSCKSTAWLGDYSVAVGGHAAIYKHSMNPLYMSFFFKSTLFNHAKIEYVHGTKVFEIKPDDIAKILVPCPPMNLQNQFSAIAEQADKSGSVLQYRIAC</sequence>
<dbReference type="InterPro" id="IPR000055">
    <property type="entry name" value="Restrct_endonuc_typeI_TRD"/>
</dbReference>
<dbReference type="InterPro" id="IPR044946">
    <property type="entry name" value="Restrct_endonuc_typeI_TRD_sf"/>
</dbReference>
<dbReference type="AlphaFoldDB" id="A0A2G8IAD7"/>
<dbReference type="InterPro" id="IPR052021">
    <property type="entry name" value="Type-I_RS_S_subunit"/>
</dbReference>
<dbReference type="GO" id="GO:0009307">
    <property type="term" value="P:DNA restriction-modification system"/>
    <property type="evidence" value="ECO:0007669"/>
    <property type="project" value="UniProtKB-KW"/>
</dbReference>
<dbReference type="Proteomes" id="UP000230046">
    <property type="component" value="Unassembled WGS sequence"/>
</dbReference>
<comment type="caution">
    <text evidence="5">The sequence shown here is derived from an EMBL/GenBank/DDBJ whole genome shotgun (WGS) entry which is preliminary data.</text>
</comment>
<evidence type="ECO:0000256" key="1">
    <source>
        <dbReference type="ARBA" id="ARBA00010923"/>
    </source>
</evidence>
<dbReference type="REBASE" id="304558">
    <property type="entry name" value="S2.Pin1653ORF3480P"/>
</dbReference>
<dbReference type="CDD" id="cd17521">
    <property type="entry name" value="RMtype1_S_Sau13435ORF2165P_TRD2-CR2_like"/>
    <property type="match status" value="1"/>
</dbReference>